<reference evidence="1 2" key="1">
    <citation type="submission" date="2019-06" db="EMBL/GenBank/DDBJ databases">
        <title>The draft genome of Rhizobium smilacinae PTYR-5.</title>
        <authorList>
            <person name="Liu L."/>
            <person name="Li L."/>
            <person name="Zhang X."/>
        </authorList>
    </citation>
    <scope>NUCLEOTIDE SEQUENCE [LARGE SCALE GENOMIC DNA]</scope>
    <source>
        <strain evidence="1 2">PTYR-5</strain>
    </source>
</reference>
<comment type="caution">
    <text evidence="1">The sequence shown here is derived from an EMBL/GenBank/DDBJ whole genome shotgun (WGS) entry which is preliminary data.</text>
</comment>
<dbReference type="Proteomes" id="UP000311605">
    <property type="component" value="Unassembled WGS sequence"/>
</dbReference>
<dbReference type="GO" id="GO:0016791">
    <property type="term" value="F:phosphatase activity"/>
    <property type="evidence" value="ECO:0007669"/>
    <property type="project" value="TreeGrafter"/>
</dbReference>
<evidence type="ECO:0000313" key="2">
    <source>
        <dbReference type="Proteomes" id="UP000311605"/>
    </source>
</evidence>
<keyword evidence="2" id="KW-1185">Reference proteome</keyword>
<dbReference type="InterPro" id="IPR036412">
    <property type="entry name" value="HAD-like_sf"/>
</dbReference>
<name>A0A5C4XPG8_9HYPH</name>
<accession>A0A5C4XPG8</accession>
<evidence type="ECO:0000313" key="1">
    <source>
        <dbReference type="EMBL" id="TNM65365.1"/>
    </source>
</evidence>
<dbReference type="GO" id="GO:0005737">
    <property type="term" value="C:cytoplasm"/>
    <property type="evidence" value="ECO:0007669"/>
    <property type="project" value="TreeGrafter"/>
</dbReference>
<dbReference type="OrthoDB" id="9791073at2"/>
<dbReference type="EMBL" id="VDMN01000001">
    <property type="protein sequence ID" value="TNM65365.1"/>
    <property type="molecule type" value="Genomic_DNA"/>
</dbReference>
<keyword evidence="1" id="KW-0378">Hydrolase</keyword>
<dbReference type="NCBIfam" id="TIGR01459">
    <property type="entry name" value="HAD-SF-IIA-hyp4"/>
    <property type="match status" value="1"/>
</dbReference>
<dbReference type="SUPFAM" id="SSF56784">
    <property type="entry name" value="HAD-like"/>
    <property type="match status" value="1"/>
</dbReference>
<sequence>MPATSVKDRLIHKCNHREINYRGQLYMVHISEDRLSLIRQPPRYRVLETIMRKNAFSSLILLGGLREVIADYDGAIVDLWGVVHDGVTASSKAITALRHLRDLGKTVCLLSNAPRRSDVVIQSLAEMGVDRDLYRSLVTSGDTAILALSGPPLSEILGRHFFHIGPDFLQPLVAQTNLVLSKTLSGSDFILCTGTDRAESIDDLVPLLAEARSRDLAMVCVNPDLTVHIGDREVLCAGAVAACYQGMGGLVHYFGKPYPDVYELAFKAMDLDARRVIAIGDAFRTDIKGAASQDVDSILITSGIHRADIGPDGNGRPDMAAVAQLAARHAAVPTFVMDRFQW</sequence>
<dbReference type="AlphaFoldDB" id="A0A5C4XPG8"/>
<dbReference type="PANTHER" id="PTHR19288:SF90">
    <property type="entry name" value="OS08G0542600 PROTEIN"/>
    <property type="match status" value="1"/>
</dbReference>
<gene>
    <name evidence="1" type="ORF">FHP24_03570</name>
</gene>
<protein>
    <submittedName>
        <fullName evidence="1">TIGR01459 family HAD-type hydrolase</fullName>
    </submittedName>
</protein>
<dbReference type="InterPro" id="IPR006357">
    <property type="entry name" value="HAD-SF_hydro_IIA"/>
</dbReference>
<proteinExistence type="predicted"/>
<dbReference type="InterPro" id="IPR006356">
    <property type="entry name" value="HAD-SF_hydro_IIA_hyp3"/>
</dbReference>
<dbReference type="Pfam" id="PF13242">
    <property type="entry name" value="Hydrolase_like"/>
    <property type="match status" value="1"/>
</dbReference>
<dbReference type="Gene3D" id="3.40.50.1000">
    <property type="entry name" value="HAD superfamily/HAD-like"/>
    <property type="match status" value="2"/>
</dbReference>
<dbReference type="InterPro" id="IPR023214">
    <property type="entry name" value="HAD_sf"/>
</dbReference>
<organism evidence="1 2">
    <name type="scientific">Aliirhizobium smilacinae</name>
    <dbReference type="NCBI Taxonomy" id="1395944"/>
    <lineage>
        <taxon>Bacteria</taxon>
        <taxon>Pseudomonadati</taxon>
        <taxon>Pseudomonadota</taxon>
        <taxon>Alphaproteobacteria</taxon>
        <taxon>Hyphomicrobiales</taxon>
        <taxon>Rhizobiaceae</taxon>
        <taxon>Aliirhizobium</taxon>
    </lineage>
</organism>
<dbReference type="Pfam" id="PF13344">
    <property type="entry name" value="Hydrolase_6"/>
    <property type="match status" value="1"/>
</dbReference>
<dbReference type="PANTHER" id="PTHR19288">
    <property type="entry name" value="4-NITROPHENYLPHOSPHATASE-RELATED"/>
    <property type="match status" value="1"/>
</dbReference>